<dbReference type="PANTHER" id="PTHR33395">
    <property type="entry name" value="TRANSCRIPTASE, PUTATIVE-RELATED-RELATED"/>
    <property type="match status" value="1"/>
</dbReference>
<gene>
    <name evidence="1" type="ORF">PACLA_8A087564</name>
</gene>
<proteinExistence type="predicted"/>
<dbReference type="EMBL" id="CACRXK020006610">
    <property type="protein sequence ID" value="CAB4009899.1"/>
    <property type="molecule type" value="Genomic_DNA"/>
</dbReference>
<evidence type="ECO:0000313" key="1">
    <source>
        <dbReference type="EMBL" id="CAB4009899.1"/>
    </source>
</evidence>
<evidence type="ECO:0000313" key="2">
    <source>
        <dbReference type="Proteomes" id="UP001152795"/>
    </source>
</evidence>
<reference evidence="1" key="1">
    <citation type="submission" date="2020-04" db="EMBL/GenBank/DDBJ databases">
        <authorList>
            <person name="Alioto T."/>
            <person name="Alioto T."/>
            <person name="Gomez Garrido J."/>
        </authorList>
    </citation>
    <scope>NUCLEOTIDE SEQUENCE</scope>
    <source>
        <strain evidence="1">A484AB</strain>
    </source>
</reference>
<dbReference type="AlphaFoldDB" id="A0A6S7HZ78"/>
<dbReference type="PANTHER" id="PTHR33395:SF22">
    <property type="entry name" value="REVERSE TRANSCRIPTASE DOMAIN-CONTAINING PROTEIN"/>
    <property type="match status" value="1"/>
</dbReference>
<name>A0A6S7HZ78_PARCT</name>
<organism evidence="1 2">
    <name type="scientific">Paramuricea clavata</name>
    <name type="common">Red gorgonian</name>
    <name type="synonym">Violescent sea-whip</name>
    <dbReference type="NCBI Taxonomy" id="317549"/>
    <lineage>
        <taxon>Eukaryota</taxon>
        <taxon>Metazoa</taxon>
        <taxon>Cnidaria</taxon>
        <taxon>Anthozoa</taxon>
        <taxon>Octocorallia</taxon>
        <taxon>Malacalcyonacea</taxon>
        <taxon>Plexauridae</taxon>
        <taxon>Paramuricea</taxon>
    </lineage>
</organism>
<accession>A0A6S7HZ78</accession>
<sequence>MKTANDLVDPPSRTTADNPAEIVKLLIRYFTSVFTNDSSPHYACKPGDTPNITGVNLTVYEIRAVLEALDVTKATGSDGIPARLLKETAQVIAPSLCCLFNKSLNTGTLPDEWKLANVVPTHKKGNAEYTENYRPLSLLPIVSKVLERCVLNNIKCHLHQLVHSSQHGFFTGKSCTTNLNYRSTR</sequence>
<dbReference type="Proteomes" id="UP001152795">
    <property type="component" value="Unassembled WGS sequence"/>
</dbReference>
<keyword evidence="2" id="KW-1185">Reference proteome</keyword>
<dbReference type="OrthoDB" id="426210at2759"/>
<comment type="caution">
    <text evidence="1">The sequence shown here is derived from an EMBL/GenBank/DDBJ whole genome shotgun (WGS) entry which is preliminary data.</text>
</comment>
<protein>
    <submittedName>
        <fullName evidence="1">Uncharacterized protein</fullName>
    </submittedName>
</protein>